<evidence type="ECO:0000259" key="4">
    <source>
        <dbReference type="Pfam" id="PF08541"/>
    </source>
</evidence>
<dbReference type="PROSITE" id="PS51257">
    <property type="entry name" value="PROKAR_LIPOPROTEIN"/>
    <property type="match status" value="1"/>
</dbReference>
<evidence type="ECO:0000256" key="2">
    <source>
        <dbReference type="ARBA" id="ARBA00022679"/>
    </source>
</evidence>
<keyword evidence="7" id="KW-1185">Reference proteome</keyword>
<organism evidence="6 7">
    <name type="scientific">Streptomyces mauvecolor</name>
    <dbReference type="NCBI Taxonomy" id="58345"/>
    <lineage>
        <taxon>Bacteria</taxon>
        <taxon>Bacillati</taxon>
        <taxon>Actinomycetota</taxon>
        <taxon>Actinomycetes</taxon>
        <taxon>Kitasatosporales</taxon>
        <taxon>Streptomycetaceae</taxon>
        <taxon>Streptomyces</taxon>
    </lineage>
</organism>
<dbReference type="Gene3D" id="3.40.47.10">
    <property type="match status" value="1"/>
</dbReference>
<keyword evidence="3 6" id="KW-0012">Acyltransferase</keyword>
<dbReference type="PANTHER" id="PTHR34069:SF2">
    <property type="entry name" value="BETA-KETOACYL-[ACYL-CARRIER-PROTEIN] SYNTHASE III"/>
    <property type="match status" value="1"/>
</dbReference>
<evidence type="ECO:0000256" key="1">
    <source>
        <dbReference type="ARBA" id="ARBA00022490"/>
    </source>
</evidence>
<dbReference type="InterPro" id="IPR013751">
    <property type="entry name" value="ACP_syn_III_N"/>
</dbReference>
<comment type="caution">
    <text evidence="6">The sequence shown here is derived from an EMBL/GenBank/DDBJ whole genome shotgun (WGS) entry which is preliminary data.</text>
</comment>
<dbReference type="Pfam" id="PF08541">
    <property type="entry name" value="ACP_syn_III_C"/>
    <property type="match status" value="1"/>
</dbReference>
<name>A0ABV9UZ39_9ACTN</name>
<dbReference type="SUPFAM" id="SSF53901">
    <property type="entry name" value="Thiolase-like"/>
    <property type="match status" value="1"/>
</dbReference>
<reference evidence="7" key="1">
    <citation type="journal article" date="2019" name="Int. J. Syst. Evol. Microbiol.">
        <title>The Global Catalogue of Microorganisms (GCM) 10K type strain sequencing project: providing services to taxonomists for standard genome sequencing and annotation.</title>
        <authorList>
            <consortium name="The Broad Institute Genomics Platform"/>
            <consortium name="The Broad Institute Genome Sequencing Center for Infectious Disease"/>
            <person name="Wu L."/>
            <person name="Ma J."/>
        </authorList>
    </citation>
    <scope>NUCLEOTIDE SEQUENCE [LARGE SCALE GENOMIC DNA]</scope>
    <source>
        <strain evidence="7">CCM 7224</strain>
    </source>
</reference>
<proteinExistence type="predicted"/>
<feature type="domain" description="Beta-ketoacyl-[acyl-carrier-protein] synthase III N-terminal" evidence="5">
    <location>
        <begin position="111"/>
        <end position="191"/>
    </location>
</feature>
<dbReference type="Pfam" id="PF08545">
    <property type="entry name" value="ACP_syn_III"/>
    <property type="match status" value="1"/>
</dbReference>
<dbReference type="InterPro" id="IPR016039">
    <property type="entry name" value="Thiolase-like"/>
</dbReference>
<feature type="domain" description="Beta-ketoacyl-[acyl-carrier-protein] synthase III C-terminal" evidence="4">
    <location>
        <begin position="242"/>
        <end position="331"/>
    </location>
</feature>
<evidence type="ECO:0000313" key="6">
    <source>
        <dbReference type="EMBL" id="MFC4961479.1"/>
    </source>
</evidence>
<accession>A0ABV9UZ39</accession>
<keyword evidence="2 6" id="KW-0808">Transferase</keyword>
<dbReference type="InterPro" id="IPR013747">
    <property type="entry name" value="ACP_syn_III_C"/>
</dbReference>
<dbReference type="RefSeq" id="WP_344380732.1">
    <property type="nucleotide sequence ID" value="NZ_BAAASQ010000053.1"/>
</dbReference>
<evidence type="ECO:0000259" key="5">
    <source>
        <dbReference type="Pfam" id="PF08545"/>
    </source>
</evidence>
<protein>
    <submittedName>
        <fullName evidence="6">Beta-ketoacyl-ACP synthase III</fullName>
        <ecNumber evidence="6">2.3.1.180</ecNumber>
    </submittedName>
</protein>
<evidence type="ECO:0000313" key="7">
    <source>
        <dbReference type="Proteomes" id="UP001595834"/>
    </source>
</evidence>
<sequence length="353" mass="36588">MRFDDTTAVVTGIGSCLPDRAVTNDEVIADGHLDTTDGWLRTRTGIARRHRAGAATSTGDLAVAAGRAALESDGGRPPDLLLLATSTPDHPCPATAPDVAHRLGLGTIGAYDLAAVCSGFLYAMATATALLRGGLSPSALVIGADTYSTIIDPHDRDTAALFGDGAGAVVLRPGPAHTPGAIRAAHLGSDGSEHPLITIPGGGSRHPHPLPQPTTDHYFHMHGREVYAHAVRRMTQSARTCLDHADWPVESLGAFIGHQANQRILDSVAQRLGIPPENRFGTIHETGNTAAASIPLVMAAAAPHTSLAPGDRTLLTAFGGGLTWASIALTWPTAAPLTHPEQSGEPAESPTRE</sequence>
<gene>
    <name evidence="6" type="ORF">ACFPFX_34830</name>
</gene>
<dbReference type="EMBL" id="JBHSIZ010000049">
    <property type="protein sequence ID" value="MFC4961479.1"/>
    <property type="molecule type" value="Genomic_DNA"/>
</dbReference>
<dbReference type="Proteomes" id="UP001595834">
    <property type="component" value="Unassembled WGS sequence"/>
</dbReference>
<evidence type="ECO:0000256" key="3">
    <source>
        <dbReference type="ARBA" id="ARBA00023315"/>
    </source>
</evidence>
<dbReference type="PANTHER" id="PTHR34069">
    <property type="entry name" value="3-OXOACYL-[ACYL-CARRIER-PROTEIN] SYNTHASE 3"/>
    <property type="match status" value="1"/>
</dbReference>
<keyword evidence="1" id="KW-0963">Cytoplasm</keyword>
<dbReference type="EC" id="2.3.1.180" evidence="6"/>
<dbReference type="NCBIfam" id="NF006829">
    <property type="entry name" value="PRK09352.1"/>
    <property type="match status" value="1"/>
</dbReference>
<dbReference type="GO" id="GO:0033818">
    <property type="term" value="F:beta-ketoacyl-acyl-carrier-protein synthase III activity"/>
    <property type="evidence" value="ECO:0007669"/>
    <property type="project" value="UniProtKB-EC"/>
</dbReference>
<dbReference type="CDD" id="cd00830">
    <property type="entry name" value="KAS_III"/>
    <property type="match status" value="1"/>
</dbReference>